<dbReference type="PANTHER" id="PTHR43433">
    <property type="entry name" value="HYDROLASE, ALPHA/BETA FOLD FAMILY PROTEIN"/>
    <property type="match status" value="1"/>
</dbReference>
<dbReference type="EMBL" id="WESC01000016">
    <property type="protein sequence ID" value="KAB7738845.1"/>
    <property type="molecule type" value="Genomic_DNA"/>
</dbReference>
<keyword evidence="3" id="KW-1185">Reference proteome</keyword>
<organism evidence="2 3">
    <name type="scientific">Parvibaculum sedimenti</name>
    <dbReference type="NCBI Taxonomy" id="2608632"/>
    <lineage>
        <taxon>Bacteria</taxon>
        <taxon>Pseudomonadati</taxon>
        <taxon>Pseudomonadota</taxon>
        <taxon>Alphaproteobacteria</taxon>
        <taxon>Hyphomicrobiales</taxon>
        <taxon>Parvibaculaceae</taxon>
        <taxon>Parvibaculum</taxon>
    </lineage>
</organism>
<dbReference type="InterPro" id="IPR029058">
    <property type="entry name" value="AB_hydrolase_fold"/>
</dbReference>
<dbReference type="InterPro" id="IPR050471">
    <property type="entry name" value="AB_hydrolase"/>
</dbReference>
<name>A0A6N6VDP8_9HYPH</name>
<reference evidence="2 3" key="1">
    <citation type="submission" date="2019-09" db="EMBL/GenBank/DDBJ databases">
        <title>Parvibaculum sedimenti sp. nov., isolated from sediment.</title>
        <authorList>
            <person name="Wang Y."/>
        </authorList>
    </citation>
    <scope>NUCLEOTIDE SEQUENCE [LARGE SCALE GENOMIC DNA]</scope>
    <source>
        <strain evidence="2 3">HXT-9</strain>
    </source>
</reference>
<dbReference type="GO" id="GO:0004806">
    <property type="term" value="F:triacylglycerol lipase activity"/>
    <property type="evidence" value="ECO:0007669"/>
    <property type="project" value="TreeGrafter"/>
</dbReference>
<dbReference type="PANTHER" id="PTHR43433:SF5">
    <property type="entry name" value="AB HYDROLASE-1 DOMAIN-CONTAINING PROTEIN"/>
    <property type="match status" value="1"/>
</dbReference>
<dbReference type="AlphaFoldDB" id="A0A6N6VDP8"/>
<evidence type="ECO:0000259" key="1">
    <source>
        <dbReference type="Pfam" id="PF00561"/>
    </source>
</evidence>
<dbReference type="Gene3D" id="3.40.50.1820">
    <property type="entry name" value="alpha/beta hydrolase"/>
    <property type="match status" value="1"/>
</dbReference>
<dbReference type="Pfam" id="PF00561">
    <property type="entry name" value="Abhydrolase_1"/>
    <property type="match status" value="1"/>
</dbReference>
<evidence type="ECO:0000313" key="3">
    <source>
        <dbReference type="Proteomes" id="UP000468901"/>
    </source>
</evidence>
<keyword evidence="2" id="KW-0378">Hydrolase</keyword>
<comment type="caution">
    <text evidence="2">The sequence shown here is derived from an EMBL/GenBank/DDBJ whole genome shotgun (WGS) entry which is preliminary data.</text>
</comment>
<protein>
    <submittedName>
        <fullName evidence="2">Alpha/beta fold hydrolase</fullName>
    </submittedName>
</protein>
<dbReference type="SUPFAM" id="SSF53474">
    <property type="entry name" value="alpha/beta-Hydrolases"/>
    <property type="match status" value="1"/>
</dbReference>
<proteinExistence type="predicted"/>
<sequence length="378" mass="41019">MPNVQVNGITLEYESFGPEDRETILLIMGLGAQLTQWPLPLCEELVARGYRVVRFDNRDAGLSSKFERGQFAPLPAAFAGFMTGKTPFVPYTLYDMVDDSVGLLDALDIERAHIVGSSMGGMIAQLIASEYPERTLSLTSIMSTTGNALLPPPKPRVMKLFVSPAPPASHIEAVIERGIKTYQTIGSPAWPTDETTLRQWVTRDATRSYCPSGVVRQAAAAVTNGDRRPKLRRIAVPTVVLHGDADPLVPVEGGRDTAANIPGAELRVVEGMGHDIPLQLVDVFADAIVSAAERATGPKRPLLLPAPDRPVAEEALPLRALLEEGDIDTLPPVVQELPPEPRDESAIEVPVIADVQKPAGFPARIFSRMKSWFARRQG</sequence>
<feature type="domain" description="AB hydrolase-1" evidence="1">
    <location>
        <begin position="23"/>
        <end position="277"/>
    </location>
</feature>
<dbReference type="GO" id="GO:0046503">
    <property type="term" value="P:glycerolipid catabolic process"/>
    <property type="evidence" value="ECO:0007669"/>
    <property type="project" value="TreeGrafter"/>
</dbReference>
<gene>
    <name evidence="2" type="ORF">F2P47_15520</name>
</gene>
<accession>A0A6N6VDP8</accession>
<dbReference type="RefSeq" id="WP_152217296.1">
    <property type="nucleotide sequence ID" value="NZ_JBAQYD010000176.1"/>
</dbReference>
<dbReference type="Proteomes" id="UP000468901">
    <property type="component" value="Unassembled WGS sequence"/>
</dbReference>
<evidence type="ECO:0000313" key="2">
    <source>
        <dbReference type="EMBL" id="KAB7738845.1"/>
    </source>
</evidence>
<dbReference type="InterPro" id="IPR000073">
    <property type="entry name" value="AB_hydrolase_1"/>
</dbReference>